<feature type="non-terminal residue" evidence="1">
    <location>
        <position position="73"/>
    </location>
</feature>
<gene>
    <name evidence="1" type="ORF">DPMN_183315</name>
</gene>
<comment type="caution">
    <text evidence="1">The sequence shown here is derived from an EMBL/GenBank/DDBJ whole genome shotgun (WGS) entry which is preliminary data.</text>
</comment>
<evidence type="ECO:0000313" key="1">
    <source>
        <dbReference type="EMBL" id="KAH3748858.1"/>
    </source>
</evidence>
<feature type="non-terminal residue" evidence="1">
    <location>
        <position position="1"/>
    </location>
</feature>
<dbReference type="AlphaFoldDB" id="A0A9D4DH96"/>
<accession>A0A9D4DH96</accession>
<name>A0A9D4DH96_DREPO</name>
<organism evidence="1 2">
    <name type="scientific">Dreissena polymorpha</name>
    <name type="common">Zebra mussel</name>
    <name type="synonym">Mytilus polymorpha</name>
    <dbReference type="NCBI Taxonomy" id="45954"/>
    <lineage>
        <taxon>Eukaryota</taxon>
        <taxon>Metazoa</taxon>
        <taxon>Spiralia</taxon>
        <taxon>Lophotrochozoa</taxon>
        <taxon>Mollusca</taxon>
        <taxon>Bivalvia</taxon>
        <taxon>Autobranchia</taxon>
        <taxon>Heteroconchia</taxon>
        <taxon>Euheterodonta</taxon>
        <taxon>Imparidentia</taxon>
        <taxon>Neoheterodontei</taxon>
        <taxon>Myida</taxon>
        <taxon>Dreissenoidea</taxon>
        <taxon>Dreissenidae</taxon>
        <taxon>Dreissena</taxon>
    </lineage>
</organism>
<dbReference type="EMBL" id="JAIWYP010000010">
    <property type="protein sequence ID" value="KAH3748858.1"/>
    <property type="molecule type" value="Genomic_DNA"/>
</dbReference>
<dbReference type="Proteomes" id="UP000828390">
    <property type="component" value="Unassembled WGS sequence"/>
</dbReference>
<reference evidence="1" key="1">
    <citation type="journal article" date="2019" name="bioRxiv">
        <title>The Genome of the Zebra Mussel, Dreissena polymorpha: A Resource for Invasive Species Research.</title>
        <authorList>
            <person name="McCartney M.A."/>
            <person name="Auch B."/>
            <person name="Kono T."/>
            <person name="Mallez S."/>
            <person name="Zhang Y."/>
            <person name="Obille A."/>
            <person name="Becker A."/>
            <person name="Abrahante J.E."/>
            <person name="Garbe J."/>
            <person name="Badalamenti J.P."/>
            <person name="Herman A."/>
            <person name="Mangelson H."/>
            <person name="Liachko I."/>
            <person name="Sullivan S."/>
            <person name="Sone E.D."/>
            <person name="Koren S."/>
            <person name="Silverstein K.A.T."/>
            <person name="Beckman K.B."/>
            <person name="Gohl D.M."/>
        </authorList>
    </citation>
    <scope>NUCLEOTIDE SEQUENCE</scope>
    <source>
        <strain evidence="1">Duluth1</strain>
        <tissue evidence="1">Whole animal</tissue>
    </source>
</reference>
<sequence>EFVGGVHVRVVPSGTVFLIEESNEVTKTQFGNIIVKSDVTKTQFGNIIVISEATKTHMSHAAKEVVNTDVGVV</sequence>
<proteinExistence type="predicted"/>
<keyword evidence="2" id="KW-1185">Reference proteome</keyword>
<protein>
    <submittedName>
        <fullName evidence="1">Uncharacterized protein</fullName>
    </submittedName>
</protein>
<evidence type="ECO:0000313" key="2">
    <source>
        <dbReference type="Proteomes" id="UP000828390"/>
    </source>
</evidence>
<reference evidence="1" key="2">
    <citation type="submission" date="2020-11" db="EMBL/GenBank/DDBJ databases">
        <authorList>
            <person name="McCartney M.A."/>
            <person name="Auch B."/>
            <person name="Kono T."/>
            <person name="Mallez S."/>
            <person name="Becker A."/>
            <person name="Gohl D.M."/>
            <person name="Silverstein K.A.T."/>
            <person name="Koren S."/>
            <person name="Bechman K.B."/>
            <person name="Herman A."/>
            <person name="Abrahante J.E."/>
            <person name="Garbe J."/>
        </authorList>
    </citation>
    <scope>NUCLEOTIDE SEQUENCE</scope>
    <source>
        <strain evidence="1">Duluth1</strain>
        <tissue evidence="1">Whole animal</tissue>
    </source>
</reference>